<keyword evidence="2 4" id="KW-0808">Transferase</keyword>
<dbReference type="SUPFAM" id="SSF53448">
    <property type="entry name" value="Nucleotide-diphospho-sugar transferases"/>
    <property type="match status" value="1"/>
</dbReference>
<dbReference type="PANTHER" id="PTHR31121:SF6">
    <property type="entry name" value="ALPHA-1,2 MANNOSYLTRANSFERASE KTR1"/>
    <property type="match status" value="1"/>
</dbReference>
<dbReference type="Proteomes" id="UP000323386">
    <property type="component" value="Unassembled WGS sequence"/>
</dbReference>
<dbReference type="GO" id="GO:0006487">
    <property type="term" value="P:protein N-linked glycosylation"/>
    <property type="evidence" value="ECO:0007669"/>
    <property type="project" value="TreeGrafter"/>
</dbReference>
<evidence type="ECO:0000256" key="2">
    <source>
        <dbReference type="ARBA" id="ARBA00022679"/>
    </source>
</evidence>
<comment type="similarity">
    <text evidence="1">Belongs to the glycosyltransferase 15 family.</text>
</comment>
<dbReference type="InterPro" id="IPR002685">
    <property type="entry name" value="Glyco_trans_15"/>
</dbReference>
<evidence type="ECO:0000256" key="1">
    <source>
        <dbReference type="ARBA" id="ARBA00007677"/>
    </source>
</evidence>
<feature type="signal peptide" evidence="3">
    <location>
        <begin position="1"/>
        <end position="25"/>
    </location>
</feature>
<dbReference type="AlphaFoldDB" id="A0A5C3EX03"/>
<evidence type="ECO:0000313" key="4">
    <source>
        <dbReference type="EMBL" id="SPO35927.1"/>
    </source>
</evidence>
<dbReference type="PANTHER" id="PTHR31121">
    <property type="entry name" value="ALPHA-1,2 MANNOSYLTRANSFERASE KTR1"/>
    <property type="match status" value="1"/>
</dbReference>
<feature type="chain" id="PRO_5022998112" evidence="3">
    <location>
        <begin position="26"/>
        <end position="405"/>
    </location>
</feature>
<reference evidence="4 5" key="1">
    <citation type="submission" date="2018-03" db="EMBL/GenBank/DDBJ databases">
        <authorList>
            <person name="Guldener U."/>
        </authorList>
    </citation>
    <scope>NUCLEOTIDE SEQUENCE [LARGE SCALE GENOMIC DNA]</scope>
    <source>
        <strain evidence="4 5">DAOM196992</strain>
    </source>
</reference>
<dbReference type="InterPro" id="IPR029044">
    <property type="entry name" value="Nucleotide-diphossugar_trans"/>
</dbReference>
<sequence>MIRPLRYIALALSLLLSLHYLATLTSPSYSSATSSSLQSLRTKWKPAPAPVPHPVVVDTSTGDTSNVPFDPRKPSAAFVILCRNDDLSKMLMTLQTLESTFNSKPHNRYPYVFLNDDEFSQRFRTRIRAAIPADVKVEFGRVEGEAWGMPSWIDRPKAEASWKKASHGGMPYGGSESYRNMCRFQSGYFFRHPLVLPYRYYWRVEPDVRFLCDLEDFDPFRYMRDHGKKYGYVLSLHEIRSTVKTLWVHVRKWYQQNPQYLHDNNAINFITDRKEMGYSMCHFWSNFEIADMELWRSEAYLSFFEYLDKQGGFYYERWGDAPVHSIAAALMLDKNEIHYFDNVGYMHAPFLHCPKDPPEKQNRCWCTHETSLIYDDNHWSCRYDWDAIFGKDPERERARFNELTP</sequence>
<name>A0A5C3EX03_9BASI</name>
<dbReference type="Pfam" id="PF01793">
    <property type="entry name" value="Glyco_transf_15"/>
    <property type="match status" value="1"/>
</dbReference>
<protein>
    <submittedName>
        <fullName evidence="4">Related to KRE2 - alpha-1,2-mannosyltransferase</fullName>
    </submittedName>
</protein>
<dbReference type="FunFam" id="3.90.550.10:FF:000051">
    <property type="entry name" value="Alpha-1,2-mannosyltransferase (Ktr4)"/>
    <property type="match status" value="1"/>
</dbReference>
<organism evidence="4 5">
    <name type="scientific">Pseudozyma flocculosa</name>
    <dbReference type="NCBI Taxonomy" id="84751"/>
    <lineage>
        <taxon>Eukaryota</taxon>
        <taxon>Fungi</taxon>
        <taxon>Dikarya</taxon>
        <taxon>Basidiomycota</taxon>
        <taxon>Ustilaginomycotina</taxon>
        <taxon>Ustilaginomycetes</taxon>
        <taxon>Ustilaginales</taxon>
        <taxon>Ustilaginaceae</taxon>
        <taxon>Pseudozyma</taxon>
    </lineage>
</organism>
<gene>
    <name evidence="4" type="ORF">PSFLO_01398</name>
</gene>
<evidence type="ECO:0000313" key="5">
    <source>
        <dbReference type="Proteomes" id="UP000323386"/>
    </source>
</evidence>
<dbReference type="EMBL" id="OOIP01000003">
    <property type="protein sequence ID" value="SPO35927.1"/>
    <property type="molecule type" value="Genomic_DNA"/>
</dbReference>
<keyword evidence="5" id="KW-1185">Reference proteome</keyword>
<keyword evidence="4" id="KW-0328">Glycosyltransferase</keyword>
<dbReference type="GO" id="GO:0016020">
    <property type="term" value="C:membrane"/>
    <property type="evidence" value="ECO:0007669"/>
    <property type="project" value="InterPro"/>
</dbReference>
<dbReference type="GO" id="GO:0000026">
    <property type="term" value="F:alpha-1,2-mannosyltransferase activity"/>
    <property type="evidence" value="ECO:0007669"/>
    <property type="project" value="TreeGrafter"/>
</dbReference>
<accession>A0A5C3EX03</accession>
<evidence type="ECO:0000256" key="3">
    <source>
        <dbReference type="SAM" id="SignalP"/>
    </source>
</evidence>
<dbReference type="Gene3D" id="3.90.550.10">
    <property type="entry name" value="Spore Coat Polysaccharide Biosynthesis Protein SpsA, Chain A"/>
    <property type="match status" value="1"/>
</dbReference>
<proteinExistence type="inferred from homology"/>
<dbReference type="GO" id="GO:0005794">
    <property type="term" value="C:Golgi apparatus"/>
    <property type="evidence" value="ECO:0007669"/>
    <property type="project" value="TreeGrafter"/>
</dbReference>
<keyword evidence="3" id="KW-0732">Signal</keyword>
<dbReference type="GO" id="GO:0000032">
    <property type="term" value="P:cell wall mannoprotein biosynthetic process"/>
    <property type="evidence" value="ECO:0007669"/>
    <property type="project" value="TreeGrafter"/>
</dbReference>
<dbReference type="OrthoDB" id="439943at2759"/>